<dbReference type="InterPro" id="IPR032675">
    <property type="entry name" value="LRR_dom_sf"/>
</dbReference>
<evidence type="ECO:0000313" key="3">
    <source>
        <dbReference type="Proteomes" id="UP000298493"/>
    </source>
</evidence>
<gene>
    <name evidence="2" type="ORF">E6O75_ATG04337</name>
</gene>
<name>A0A4Z1PQE6_9PEZI</name>
<protein>
    <submittedName>
        <fullName evidence="2">Uncharacterized protein</fullName>
    </submittedName>
</protein>
<sequence>MASPDSGRPYSPSSSTSAQSSGSPMAQPSALLSLPFPLRRQIWTSVLWPGGSSNVHLLRTCQQIHRETAPILLEQPLVFQSQTELFIWLEQVRDRNLEGVKSLTLYVRDLDMLSLEDDLSWPNASLIELYQLEADKILSMLKNLSGVKDLRIYHPSSVQSYLYGSFFTMILKKVASLFPGLRTFSYHSDGHPVDFLKSFTNLRELRFTGYSKSTPMETLSTLSRLRHLTRVELIPPVIPEVNGGIDIDSGLPSTLSMTRDVIKGVRRLERLSIREVSDYLMSPAYLTASFIQSVDSRHRTVLQKFEVVVKFTPDASCQRAIQNLLRSSALRHVALVWPKLDERIVRTLSRSLQTLRVAPFVNRPPHMVLTGLQARRSELPNLHTVSLVCNWDLSKLSSQVCLAMQCYDSADYIQATSAPAFKAAIQALSTVGVQTILDYGSD</sequence>
<organism evidence="2 3">
    <name type="scientific">Venturia nashicola</name>
    <dbReference type="NCBI Taxonomy" id="86259"/>
    <lineage>
        <taxon>Eukaryota</taxon>
        <taxon>Fungi</taxon>
        <taxon>Dikarya</taxon>
        <taxon>Ascomycota</taxon>
        <taxon>Pezizomycotina</taxon>
        <taxon>Dothideomycetes</taxon>
        <taxon>Pleosporomycetidae</taxon>
        <taxon>Venturiales</taxon>
        <taxon>Venturiaceae</taxon>
        <taxon>Venturia</taxon>
    </lineage>
</organism>
<dbReference type="Gene3D" id="3.80.10.10">
    <property type="entry name" value="Ribonuclease Inhibitor"/>
    <property type="match status" value="1"/>
</dbReference>
<evidence type="ECO:0000256" key="1">
    <source>
        <dbReference type="SAM" id="MobiDB-lite"/>
    </source>
</evidence>
<comment type="caution">
    <text evidence="2">The sequence shown here is derived from an EMBL/GenBank/DDBJ whole genome shotgun (WGS) entry which is preliminary data.</text>
</comment>
<dbReference type="Proteomes" id="UP000298493">
    <property type="component" value="Unassembled WGS sequence"/>
</dbReference>
<reference evidence="2 3" key="1">
    <citation type="submission" date="2019-04" db="EMBL/GenBank/DDBJ databases">
        <title>High contiguity whole genome sequence and gene annotation resource for two Venturia nashicola isolates.</title>
        <authorList>
            <person name="Prokchorchik M."/>
            <person name="Won K."/>
            <person name="Lee Y."/>
            <person name="Choi E.D."/>
            <person name="Segonzac C."/>
            <person name="Sohn K.H."/>
        </authorList>
    </citation>
    <scope>NUCLEOTIDE SEQUENCE [LARGE SCALE GENOMIC DNA]</scope>
    <source>
        <strain evidence="2 3">PRI2</strain>
    </source>
</reference>
<feature type="compositionally biased region" description="Low complexity" evidence="1">
    <location>
        <begin position="1"/>
        <end position="24"/>
    </location>
</feature>
<evidence type="ECO:0000313" key="2">
    <source>
        <dbReference type="EMBL" id="TID25132.1"/>
    </source>
</evidence>
<dbReference type="OrthoDB" id="4413570at2759"/>
<dbReference type="AlphaFoldDB" id="A0A4Z1PQE6"/>
<feature type="region of interest" description="Disordered" evidence="1">
    <location>
        <begin position="1"/>
        <end position="26"/>
    </location>
</feature>
<proteinExistence type="predicted"/>
<accession>A0A4Z1PQE6</accession>
<dbReference type="EMBL" id="SNSC02000004">
    <property type="protein sequence ID" value="TID25132.1"/>
    <property type="molecule type" value="Genomic_DNA"/>
</dbReference>
<keyword evidence="3" id="KW-1185">Reference proteome</keyword>